<dbReference type="InterPro" id="IPR011002">
    <property type="entry name" value="FliG_a-hlx"/>
</dbReference>
<keyword evidence="2" id="KW-0969">Cilium</keyword>
<dbReference type="InterPro" id="IPR000090">
    <property type="entry name" value="Flg_Motor_Flig"/>
</dbReference>
<accession>A0A806JY36</accession>
<organism evidence="2">
    <name type="scientific">uncultured bacterium contig00037</name>
    <dbReference type="NCBI Taxonomy" id="1181525"/>
    <lineage>
        <taxon>Bacteria</taxon>
        <taxon>environmental samples</taxon>
    </lineage>
</organism>
<dbReference type="Pfam" id="PF01706">
    <property type="entry name" value="FliG_C"/>
    <property type="match status" value="1"/>
</dbReference>
<keyword evidence="2" id="KW-0966">Cell projection</keyword>
<dbReference type="Gene3D" id="1.10.220.30">
    <property type="match status" value="1"/>
</dbReference>
<dbReference type="GO" id="GO:0071973">
    <property type="term" value="P:bacterial-type flagellum-dependent cell motility"/>
    <property type="evidence" value="ECO:0007669"/>
    <property type="project" value="InterPro"/>
</dbReference>
<evidence type="ECO:0000313" key="2">
    <source>
        <dbReference type="EMBL" id="AGS51735.1"/>
    </source>
</evidence>
<dbReference type="GO" id="GO:0006935">
    <property type="term" value="P:chemotaxis"/>
    <property type="evidence" value="ECO:0007669"/>
    <property type="project" value="InterPro"/>
</dbReference>
<protein>
    <submittedName>
        <fullName evidence="2">Flagellar motor switch protein FliG</fullName>
    </submittedName>
</protein>
<dbReference type="SUPFAM" id="SSF48029">
    <property type="entry name" value="FliG"/>
    <property type="match status" value="1"/>
</dbReference>
<dbReference type="GO" id="GO:0003774">
    <property type="term" value="F:cytoskeletal motor activity"/>
    <property type="evidence" value="ECO:0007669"/>
    <property type="project" value="InterPro"/>
</dbReference>
<dbReference type="InterPro" id="IPR023087">
    <property type="entry name" value="Flg_Motor_Flig_C"/>
</dbReference>
<name>A0A806JY36_9BACT</name>
<dbReference type="GO" id="GO:0009288">
    <property type="term" value="C:bacterial-type flagellum"/>
    <property type="evidence" value="ECO:0007669"/>
    <property type="project" value="InterPro"/>
</dbReference>
<reference evidence="2" key="1">
    <citation type="submission" date="2012-03" db="EMBL/GenBank/DDBJ databases">
        <title>Functional metagenomics reveals considerable lignocellulase gene clusters in the gut microbiome of a wood-feeding higher termite.</title>
        <authorList>
            <person name="Liu N."/>
        </authorList>
    </citation>
    <scope>NUCLEOTIDE SEQUENCE</scope>
</reference>
<sequence>MNKKDFEESYNKTVKTAVRLSALVQREGVLSLENEIYDLDEQVFRRGLELVLNGADTQVIDRFLSHLVTQEKDENYRIIKTIQKDAALMIQAGTDTVMVYFILSEYTNIKLNDETIEYIEDVIEKSKINDEREQTSEEYVEAFYLIKALDTKSLYKVVREIESMELAKALKNEDEQTIELLLKNLPKRFAGMLEEDLEYTGEVTEEESNICKDKISYIIKNLKEAGEI</sequence>
<feature type="domain" description="Flagellar motor switch protein FliG C-terminal" evidence="1">
    <location>
        <begin position="141"/>
        <end position="228"/>
    </location>
</feature>
<dbReference type="EMBL" id="JQ844169">
    <property type="protein sequence ID" value="AGS51735.1"/>
    <property type="molecule type" value="Genomic_DNA"/>
</dbReference>
<evidence type="ECO:0000259" key="1">
    <source>
        <dbReference type="Pfam" id="PF01706"/>
    </source>
</evidence>
<dbReference type="PANTHER" id="PTHR30534:SF0">
    <property type="entry name" value="FLAGELLAR MOTOR SWITCH PROTEIN FLIG"/>
    <property type="match status" value="1"/>
</dbReference>
<dbReference type="AlphaFoldDB" id="A0A806JY36"/>
<proteinExistence type="predicted"/>
<keyword evidence="2" id="KW-0282">Flagellum</keyword>
<dbReference type="PANTHER" id="PTHR30534">
    <property type="entry name" value="FLAGELLAR MOTOR SWITCH PROTEIN FLIG"/>
    <property type="match status" value="1"/>
</dbReference>